<evidence type="ECO:0000313" key="2">
    <source>
        <dbReference type="EMBL" id="KNC99199.1"/>
    </source>
</evidence>
<evidence type="ECO:0000313" key="3">
    <source>
        <dbReference type="Proteomes" id="UP000053201"/>
    </source>
</evidence>
<gene>
    <name evidence="2" type="ORF">SPPG_09278</name>
</gene>
<accession>A0A0L0HDZ9</accession>
<dbReference type="Pfam" id="PF14770">
    <property type="entry name" value="TMEM18"/>
    <property type="match status" value="1"/>
</dbReference>
<dbReference type="Proteomes" id="UP000053201">
    <property type="component" value="Unassembled WGS sequence"/>
</dbReference>
<reference evidence="2 3" key="1">
    <citation type="submission" date="2009-08" db="EMBL/GenBank/DDBJ databases">
        <title>The Genome Sequence of Spizellomyces punctatus strain DAOM BR117.</title>
        <authorList>
            <consortium name="The Broad Institute Genome Sequencing Platform"/>
            <person name="Russ C."/>
            <person name="Cuomo C."/>
            <person name="Shea T."/>
            <person name="Young S.K."/>
            <person name="Zeng Q."/>
            <person name="Koehrsen M."/>
            <person name="Haas B."/>
            <person name="Borodovsky M."/>
            <person name="Guigo R."/>
            <person name="Alvarado L."/>
            <person name="Berlin A."/>
            <person name="Bochicchio J."/>
            <person name="Borenstein D."/>
            <person name="Chapman S."/>
            <person name="Chen Z."/>
            <person name="Engels R."/>
            <person name="Freedman E."/>
            <person name="Gellesch M."/>
            <person name="Goldberg J."/>
            <person name="Griggs A."/>
            <person name="Gujja S."/>
            <person name="Heiman D."/>
            <person name="Hepburn T."/>
            <person name="Howarth C."/>
            <person name="Jen D."/>
            <person name="Larson L."/>
            <person name="Lewis B."/>
            <person name="Mehta T."/>
            <person name="Park D."/>
            <person name="Pearson M."/>
            <person name="Roberts A."/>
            <person name="Saif S."/>
            <person name="Shenoy N."/>
            <person name="Sisk P."/>
            <person name="Stolte C."/>
            <person name="Sykes S."/>
            <person name="Thomson T."/>
            <person name="Walk T."/>
            <person name="White J."/>
            <person name="Yandava C."/>
            <person name="Burger G."/>
            <person name="Gray M.W."/>
            <person name="Holland P.W.H."/>
            <person name="King N."/>
            <person name="Lang F.B.F."/>
            <person name="Roger A.J."/>
            <person name="Ruiz-Trillo I."/>
            <person name="Lander E."/>
            <person name="Nusbaum C."/>
        </authorList>
    </citation>
    <scope>NUCLEOTIDE SEQUENCE [LARGE SCALE GENOMIC DNA]</scope>
    <source>
        <strain evidence="2 3">DAOM BR117</strain>
    </source>
</reference>
<dbReference type="InParanoid" id="A0A0L0HDZ9"/>
<feature type="transmembrane region" description="Helical" evidence="1">
    <location>
        <begin position="51"/>
        <end position="68"/>
    </location>
</feature>
<organism evidence="2 3">
    <name type="scientific">Spizellomyces punctatus (strain DAOM BR117)</name>
    <dbReference type="NCBI Taxonomy" id="645134"/>
    <lineage>
        <taxon>Eukaryota</taxon>
        <taxon>Fungi</taxon>
        <taxon>Fungi incertae sedis</taxon>
        <taxon>Chytridiomycota</taxon>
        <taxon>Chytridiomycota incertae sedis</taxon>
        <taxon>Chytridiomycetes</taxon>
        <taxon>Spizellomycetales</taxon>
        <taxon>Spizellomycetaceae</taxon>
        <taxon>Spizellomyces</taxon>
    </lineage>
</organism>
<feature type="transmembrane region" description="Helical" evidence="1">
    <location>
        <begin position="75"/>
        <end position="95"/>
    </location>
</feature>
<keyword evidence="1" id="KW-1133">Transmembrane helix</keyword>
<dbReference type="eggNOG" id="ENOG502RZ4T">
    <property type="taxonomic scope" value="Eukaryota"/>
</dbReference>
<keyword evidence="1" id="KW-0812">Transmembrane</keyword>
<sequence>MDKVKATHTGTRGHERYFFNPADPETVSRAVSEFVADSATFISAIDWTEPFIAVLISFHVLLALWVVLTRNNQTLTASNFVAIGVLALAAQPLNYLASQHWATFSRTNYFDAQGVFMSIMWAGPLMIELIFCVIMLVRQAGDMVVKVKREQLKRKPTAKSKASKKDQ</sequence>
<feature type="transmembrane region" description="Helical" evidence="1">
    <location>
        <begin position="115"/>
        <end position="137"/>
    </location>
</feature>
<name>A0A0L0HDZ9_SPIPD</name>
<dbReference type="VEuPathDB" id="FungiDB:SPPG_09278"/>
<protein>
    <submittedName>
        <fullName evidence="2">Uncharacterized protein</fullName>
    </submittedName>
</protein>
<keyword evidence="1" id="KW-0472">Membrane</keyword>
<keyword evidence="3" id="KW-1185">Reference proteome</keyword>
<dbReference type="GeneID" id="27692403"/>
<dbReference type="InterPro" id="IPR026721">
    <property type="entry name" value="TMEM18"/>
</dbReference>
<proteinExistence type="predicted"/>
<evidence type="ECO:0000256" key="1">
    <source>
        <dbReference type="SAM" id="Phobius"/>
    </source>
</evidence>
<dbReference type="AlphaFoldDB" id="A0A0L0HDZ9"/>
<dbReference type="OrthoDB" id="411535at2759"/>
<dbReference type="OMA" id="TFSKQQY"/>
<dbReference type="EMBL" id="KQ257458">
    <property type="protein sequence ID" value="KNC99199.1"/>
    <property type="molecule type" value="Genomic_DNA"/>
</dbReference>
<dbReference type="RefSeq" id="XP_016607239.1">
    <property type="nucleotide sequence ID" value="XM_016757436.1"/>
</dbReference>